<dbReference type="Proteomes" id="UP000199550">
    <property type="component" value="Unassembled WGS sequence"/>
</dbReference>
<evidence type="ECO:0000313" key="2">
    <source>
        <dbReference type="Proteomes" id="UP000199550"/>
    </source>
</evidence>
<keyword evidence="2" id="KW-1185">Reference proteome</keyword>
<dbReference type="EMBL" id="FOTF01000006">
    <property type="protein sequence ID" value="SFL00991.1"/>
    <property type="molecule type" value="Genomic_DNA"/>
</dbReference>
<reference evidence="1 2" key="1">
    <citation type="submission" date="2016-10" db="EMBL/GenBank/DDBJ databases">
        <authorList>
            <person name="de Groot N.N."/>
        </authorList>
    </citation>
    <scope>NUCLEOTIDE SEQUENCE [LARGE SCALE GENOMIC DNA]</scope>
    <source>
        <strain evidence="1 2">DSM 16199</strain>
    </source>
</reference>
<sequence>MKYALIATVLLAAACAKQPEPMSPVTFTPPAEPVFDSSMK</sequence>
<evidence type="ECO:0000313" key="1">
    <source>
        <dbReference type="EMBL" id="SFL00991.1"/>
    </source>
</evidence>
<dbReference type="PROSITE" id="PS51257">
    <property type="entry name" value="PROKAR_LIPOPROTEIN"/>
    <property type="match status" value="1"/>
</dbReference>
<protein>
    <recommendedName>
        <fullName evidence="3">Lipoprotein</fullName>
    </recommendedName>
</protein>
<organism evidence="1 2">
    <name type="scientific">Loktanella salsilacus</name>
    <dbReference type="NCBI Taxonomy" id="195913"/>
    <lineage>
        <taxon>Bacteria</taxon>
        <taxon>Pseudomonadati</taxon>
        <taxon>Pseudomonadota</taxon>
        <taxon>Alphaproteobacteria</taxon>
        <taxon>Rhodobacterales</taxon>
        <taxon>Roseobacteraceae</taxon>
        <taxon>Loktanella</taxon>
    </lineage>
</organism>
<dbReference type="STRING" id="195913.SAMN04488004_10634"/>
<name>A0A1I4E9X5_9RHOB</name>
<evidence type="ECO:0008006" key="3">
    <source>
        <dbReference type="Google" id="ProtNLM"/>
    </source>
</evidence>
<gene>
    <name evidence="1" type="ORF">SAMN04488004_10634</name>
</gene>
<accession>A0A1I4E9X5</accession>
<dbReference type="AlphaFoldDB" id="A0A1I4E9X5"/>
<dbReference type="RefSeq" id="WP_281245313.1">
    <property type="nucleotide sequence ID" value="NZ_CAXIDI010000003.1"/>
</dbReference>
<proteinExistence type="predicted"/>